<dbReference type="PROSITE" id="PS51194">
    <property type="entry name" value="HELICASE_CTER"/>
    <property type="match status" value="1"/>
</dbReference>
<sequence length="1023" mass="113255">MDAALLPNRFQSWFASRGWAPRPHQLQLIDHLTLGHSTLLIAPTGAGKTLAGFLPSLVELERRGKRKPGQPGYGIHTLYVSPLKALAVDIARNLEAPVSEMGLPVRLETRTGDTPSHKRQRQKLNPPDILLTTPEQIALLLSDPASDRLFASLKTVILDELHALVTSKRGDLLALGLARLRRLAPGVRTIGLSATVAEPDDLRAYLVDQPDANKRALSHVVEVSGGARPDISILESQERLPWSGHSSRYAIGDIYRLIKAHNVSLLFVNTRSQAEMVFQELWRINDDTLPIALHHGSLDVGQRRKVEAAMASGALRAVVATSSLDMGIDWGDIDLVVNIGAPKGASRLAQRIGRANHRMDEPSKAVLVPSNRFEVLECQAALAASRRGDQDTPPLRKGALDVLAQHVLGLACADALDLAATYEEIRSSETYRTLDWETFERVIDFAATGGYALKSYDQYAKLRKGNDGFWRIANPKIAQQYRLNVGTIVEAPKIKVRLVRSKADGRRTPVGRGGRILGEIEEYFIDQMVPGDTFLFSGEVVRFEAIRENEAYVSRAKTENPMIPSYMGGKFPLSTYLAEGVRAMLANPSSWDQLPGQVREWLEIQRDKSVLPTRDGLLVETFPRSNKHYMVCYPFEGRLAHQTLGMLLTKRLERMGARPMGFVANDYALSVWGLCDLSLLFSSGRISLDELFEEDILGDDLDAWLADSSLMKRTFRNCAVIAGLIERRHPGQEKTGRQVTVSSDLIYDVLRAHEPDHILLKATWSDAAEGLLDISRYGMNVLTSHVRNYQTAPVCHDIQINGQLVGLHDSGILWWPDESLLVVADLHLEKGSSYARRGVMLPPYDTGATLEKLAGVMDAFDPACVICLGDSFHDADGSDRLPAPYRAMLTTLQLGREWIWVTGNHDPVAPVRLCGETVDEITVGPLKFRHEPVEEIGVERAAGEICGHLHPVARVRRFGRSIRRSCFITDGTRLVLPAFGALTGGLNVTDRAYATLFNRRQFSVFLLGNDRLFPFTASRLVGD</sequence>
<dbReference type="Pfam" id="PF00270">
    <property type="entry name" value="DEAD"/>
    <property type="match status" value="1"/>
</dbReference>
<dbReference type="PANTHER" id="PTHR47962">
    <property type="entry name" value="ATP-DEPENDENT HELICASE LHR-RELATED-RELATED"/>
    <property type="match status" value="1"/>
</dbReference>
<evidence type="ECO:0000259" key="9">
    <source>
        <dbReference type="PROSITE" id="PS51192"/>
    </source>
</evidence>
<dbReference type="InterPro" id="IPR013701">
    <property type="entry name" value="Lhr-like_DEAD/DEAH_assoc"/>
</dbReference>
<dbReference type="InterPro" id="IPR014001">
    <property type="entry name" value="Helicase_ATP-bd"/>
</dbReference>
<dbReference type="GO" id="GO:0004386">
    <property type="term" value="F:helicase activity"/>
    <property type="evidence" value="ECO:0007669"/>
    <property type="project" value="UniProtKB-KW"/>
</dbReference>
<dbReference type="PANTHER" id="PTHR47962:SF3">
    <property type="entry name" value="LARGE ATP-DEPENDENT HELICASE-RELATED PROTEIN"/>
    <property type="match status" value="1"/>
</dbReference>
<evidence type="ECO:0000256" key="8">
    <source>
        <dbReference type="ARBA" id="ARBA00023235"/>
    </source>
</evidence>
<dbReference type="InterPro" id="IPR029052">
    <property type="entry name" value="Metallo-depent_PP-like"/>
</dbReference>
<evidence type="ECO:0000313" key="12">
    <source>
        <dbReference type="Proteomes" id="UP001178507"/>
    </source>
</evidence>
<dbReference type="InterPro" id="IPR045628">
    <property type="entry name" value="Lhr_WH_dom"/>
</dbReference>
<reference evidence="11" key="1">
    <citation type="submission" date="2023-08" db="EMBL/GenBank/DDBJ databases">
        <authorList>
            <person name="Chen Y."/>
            <person name="Shah S."/>
            <person name="Dougan E. K."/>
            <person name="Thang M."/>
            <person name="Chan C."/>
        </authorList>
    </citation>
    <scope>NUCLEOTIDE SEQUENCE</scope>
</reference>
<keyword evidence="12" id="KW-1185">Reference proteome</keyword>
<evidence type="ECO:0000256" key="1">
    <source>
        <dbReference type="ARBA" id="ARBA00022741"/>
    </source>
</evidence>
<keyword evidence="5" id="KW-0067">ATP-binding</keyword>
<keyword evidence="3" id="KW-0378">Hydrolase</keyword>
<dbReference type="GO" id="GO:0016887">
    <property type="term" value="F:ATP hydrolysis activity"/>
    <property type="evidence" value="ECO:0007669"/>
    <property type="project" value="TreeGrafter"/>
</dbReference>
<proteinExistence type="predicted"/>
<comment type="caution">
    <text evidence="11">The sequence shown here is derived from an EMBL/GenBank/DDBJ whole genome shotgun (WGS) entry which is preliminary data.</text>
</comment>
<dbReference type="InterPro" id="IPR001650">
    <property type="entry name" value="Helicase_C-like"/>
</dbReference>
<dbReference type="SUPFAM" id="SSF56300">
    <property type="entry name" value="Metallo-dependent phosphatases"/>
    <property type="match status" value="1"/>
</dbReference>
<dbReference type="Gene3D" id="3.40.50.300">
    <property type="entry name" value="P-loop containing nucleotide triphosphate hydrolases"/>
    <property type="match status" value="2"/>
</dbReference>
<dbReference type="Pfam" id="PF08494">
    <property type="entry name" value="DEAD_assoc"/>
    <property type="match status" value="1"/>
</dbReference>
<keyword evidence="8" id="KW-0413">Isomerase</keyword>
<evidence type="ECO:0008006" key="13">
    <source>
        <dbReference type="Google" id="ProtNLM"/>
    </source>
</evidence>
<keyword evidence="4" id="KW-0347">Helicase</keyword>
<dbReference type="SMART" id="SM00487">
    <property type="entry name" value="DEXDc"/>
    <property type="match status" value="1"/>
</dbReference>
<evidence type="ECO:0000256" key="4">
    <source>
        <dbReference type="ARBA" id="ARBA00022806"/>
    </source>
</evidence>
<protein>
    <recommendedName>
        <fullName evidence="13">Ligase-associated DNA damage response DEXH box helicase</fullName>
    </recommendedName>
</protein>
<dbReference type="GO" id="GO:0005524">
    <property type="term" value="F:ATP binding"/>
    <property type="evidence" value="ECO:0007669"/>
    <property type="project" value="UniProtKB-KW"/>
</dbReference>
<dbReference type="NCBIfam" id="TIGR04121">
    <property type="entry name" value="DEXH_lig_assoc"/>
    <property type="match status" value="1"/>
</dbReference>
<dbReference type="GO" id="GO:0006281">
    <property type="term" value="P:DNA repair"/>
    <property type="evidence" value="ECO:0007669"/>
    <property type="project" value="UniProtKB-KW"/>
</dbReference>
<dbReference type="InterPro" id="IPR052511">
    <property type="entry name" value="ATP-dep_Helicase"/>
</dbReference>
<evidence type="ECO:0000313" key="11">
    <source>
        <dbReference type="EMBL" id="CAJ1369850.1"/>
    </source>
</evidence>
<dbReference type="SMART" id="SM00490">
    <property type="entry name" value="HELICc"/>
    <property type="match status" value="1"/>
</dbReference>
<dbReference type="GO" id="GO:0003677">
    <property type="term" value="F:DNA binding"/>
    <property type="evidence" value="ECO:0007669"/>
    <property type="project" value="UniProtKB-KW"/>
</dbReference>
<evidence type="ECO:0000256" key="6">
    <source>
        <dbReference type="ARBA" id="ARBA00023125"/>
    </source>
</evidence>
<dbReference type="InterPro" id="IPR011545">
    <property type="entry name" value="DEAD/DEAH_box_helicase_dom"/>
</dbReference>
<keyword evidence="1" id="KW-0547">Nucleotide-binding</keyword>
<dbReference type="InterPro" id="IPR026336">
    <property type="entry name" value="PdeM-like"/>
</dbReference>
<dbReference type="Gene3D" id="3.60.21.10">
    <property type="match status" value="1"/>
</dbReference>
<dbReference type="Pfam" id="PF00271">
    <property type="entry name" value="Helicase_C"/>
    <property type="match status" value="1"/>
</dbReference>
<dbReference type="Proteomes" id="UP001178507">
    <property type="component" value="Unassembled WGS sequence"/>
</dbReference>
<dbReference type="PROSITE" id="PS51192">
    <property type="entry name" value="HELICASE_ATP_BIND_1"/>
    <property type="match status" value="1"/>
</dbReference>
<evidence type="ECO:0000256" key="2">
    <source>
        <dbReference type="ARBA" id="ARBA00022763"/>
    </source>
</evidence>
<evidence type="ECO:0000256" key="3">
    <source>
        <dbReference type="ARBA" id="ARBA00022801"/>
    </source>
</evidence>
<dbReference type="AlphaFoldDB" id="A0AA36HJQ6"/>
<dbReference type="CDD" id="cd18796">
    <property type="entry name" value="SF2_C_LHR"/>
    <property type="match status" value="1"/>
</dbReference>
<dbReference type="Pfam" id="PF19306">
    <property type="entry name" value="WHD_Lhr"/>
    <property type="match status" value="1"/>
</dbReference>
<dbReference type="EMBL" id="CAUJNA010000001">
    <property type="protein sequence ID" value="CAJ1369850.1"/>
    <property type="molecule type" value="Genomic_DNA"/>
</dbReference>
<feature type="domain" description="Helicase ATP-binding" evidence="9">
    <location>
        <begin position="29"/>
        <end position="214"/>
    </location>
</feature>
<keyword evidence="2" id="KW-0227">DNA damage</keyword>
<dbReference type="SUPFAM" id="SSF52540">
    <property type="entry name" value="P-loop containing nucleoside triphosphate hydrolases"/>
    <property type="match status" value="1"/>
</dbReference>
<organism evidence="11 12">
    <name type="scientific">Effrenium voratum</name>
    <dbReference type="NCBI Taxonomy" id="2562239"/>
    <lineage>
        <taxon>Eukaryota</taxon>
        <taxon>Sar</taxon>
        <taxon>Alveolata</taxon>
        <taxon>Dinophyceae</taxon>
        <taxon>Suessiales</taxon>
        <taxon>Symbiodiniaceae</taxon>
        <taxon>Effrenium</taxon>
    </lineage>
</organism>
<gene>
    <name evidence="11" type="ORF">EVOR1521_LOCUS495</name>
</gene>
<feature type="domain" description="Helicase C-terminal" evidence="10">
    <location>
        <begin position="253"/>
        <end position="400"/>
    </location>
</feature>
<evidence type="ECO:0000256" key="5">
    <source>
        <dbReference type="ARBA" id="ARBA00022840"/>
    </source>
</evidence>
<accession>A0AA36HJQ6</accession>
<keyword evidence="7" id="KW-0234">DNA repair</keyword>
<keyword evidence="6" id="KW-0238">DNA-binding</keyword>
<evidence type="ECO:0000259" key="10">
    <source>
        <dbReference type="PROSITE" id="PS51194"/>
    </source>
</evidence>
<dbReference type="InterPro" id="IPR026362">
    <property type="entry name" value="DEXH_lig_assoc"/>
</dbReference>
<dbReference type="NCBIfam" id="TIGR04123">
    <property type="entry name" value="P_estr_lig_assc"/>
    <property type="match status" value="1"/>
</dbReference>
<name>A0AA36HJQ6_9DINO</name>
<dbReference type="InterPro" id="IPR027417">
    <property type="entry name" value="P-loop_NTPase"/>
</dbReference>
<evidence type="ECO:0000256" key="7">
    <source>
        <dbReference type="ARBA" id="ARBA00023204"/>
    </source>
</evidence>